<name>A0ABS7AXX0_9ACTN</name>
<reference evidence="2 3" key="1">
    <citation type="journal article" date="2013" name="Antonie Van Leeuwenhoek">
        <title>Actinoplanes hulinensis sp. nov., a novel actinomycete isolated from soybean root (Glycine max (L.) Merr).</title>
        <authorList>
            <person name="Shen Y."/>
            <person name="Liu C."/>
            <person name="Wang X."/>
            <person name="Zhao J."/>
            <person name="Jia F."/>
            <person name="Zhang Y."/>
            <person name="Wang L."/>
            <person name="Yang D."/>
            <person name="Xiang W."/>
        </authorList>
    </citation>
    <scope>NUCLEOTIDE SEQUENCE [LARGE SCALE GENOMIC DNA]</scope>
    <source>
        <strain evidence="2 3">NEAU-M9</strain>
    </source>
</reference>
<dbReference type="SUPFAM" id="SSF159888">
    <property type="entry name" value="YdhG-like"/>
    <property type="match status" value="1"/>
</dbReference>
<dbReference type="EMBL" id="JAHXZI010000003">
    <property type="protein sequence ID" value="MBW6433467.1"/>
    <property type="molecule type" value="Genomic_DNA"/>
</dbReference>
<gene>
    <name evidence="2" type="ORF">KZ829_06885</name>
</gene>
<feature type="domain" description="YdhG-like" evidence="1">
    <location>
        <begin position="19"/>
        <end position="112"/>
    </location>
</feature>
<protein>
    <submittedName>
        <fullName evidence="2">DUF1801 domain-containing protein</fullName>
    </submittedName>
</protein>
<evidence type="ECO:0000259" key="1">
    <source>
        <dbReference type="Pfam" id="PF08818"/>
    </source>
</evidence>
<sequence>MARPQTVDEYIDGFTGPGRELLEQLRALAHEAVPEASEAIKWGYPAWVHPSGTILFMVSGHARHASVAFTPSTREGFDAQLAGFVTGKGTVKLPYGQPVPGDLLRRMIAFRVREHEDDGVLWM</sequence>
<evidence type="ECO:0000313" key="2">
    <source>
        <dbReference type="EMBL" id="MBW6433467.1"/>
    </source>
</evidence>
<accession>A0ABS7AXX0</accession>
<proteinExistence type="predicted"/>
<organism evidence="2 3">
    <name type="scientific">Actinoplanes hulinensis</name>
    <dbReference type="NCBI Taxonomy" id="1144547"/>
    <lineage>
        <taxon>Bacteria</taxon>
        <taxon>Bacillati</taxon>
        <taxon>Actinomycetota</taxon>
        <taxon>Actinomycetes</taxon>
        <taxon>Micromonosporales</taxon>
        <taxon>Micromonosporaceae</taxon>
        <taxon>Actinoplanes</taxon>
    </lineage>
</organism>
<dbReference type="Pfam" id="PF08818">
    <property type="entry name" value="DUF1801"/>
    <property type="match status" value="1"/>
</dbReference>
<keyword evidence="3" id="KW-1185">Reference proteome</keyword>
<dbReference type="InterPro" id="IPR014922">
    <property type="entry name" value="YdhG-like"/>
</dbReference>
<dbReference type="Gene3D" id="3.90.1150.200">
    <property type="match status" value="1"/>
</dbReference>
<dbReference type="RefSeq" id="WP_220143002.1">
    <property type="nucleotide sequence ID" value="NZ_JAHXZI010000003.1"/>
</dbReference>
<dbReference type="Proteomes" id="UP001519863">
    <property type="component" value="Unassembled WGS sequence"/>
</dbReference>
<comment type="caution">
    <text evidence="2">The sequence shown here is derived from an EMBL/GenBank/DDBJ whole genome shotgun (WGS) entry which is preliminary data.</text>
</comment>
<evidence type="ECO:0000313" key="3">
    <source>
        <dbReference type="Proteomes" id="UP001519863"/>
    </source>
</evidence>